<comment type="caution">
    <text evidence="2">The sequence shown here is derived from an EMBL/GenBank/DDBJ whole genome shotgun (WGS) entry which is preliminary data.</text>
</comment>
<evidence type="ECO:0000313" key="2">
    <source>
        <dbReference type="EMBL" id="GFY13646.1"/>
    </source>
</evidence>
<name>A0A8X6SHX5_TRICX</name>
<keyword evidence="1" id="KW-0732">Signal</keyword>
<evidence type="ECO:0008006" key="4">
    <source>
        <dbReference type="Google" id="ProtNLM"/>
    </source>
</evidence>
<feature type="chain" id="PRO_5036482312" description="Secreted protein" evidence="1">
    <location>
        <begin position="26"/>
        <end position="77"/>
    </location>
</feature>
<organism evidence="2 3">
    <name type="scientific">Trichonephila clavipes</name>
    <name type="common">Golden silk orbweaver</name>
    <name type="synonym">Nephila clavipes</name>
    <dbReference type="NCBI Taxonomy" id="2585209"/>
    <lineage>
        <taxon>Eukaryota</taxon>
        <taxon>Metazoa</taxon>
        <taxon>Ecdysozoa</taxon>
        <taxon>Arthropoda</taxon>
        <taxon>Chelicerata</taxon>
        <taxon>Arachnida</taxon>
        <taxon>Araneae</taxon>
        <taxon>Araneomorphae</taxon>
        <taxon>Entelegynae</taxon>
        <taxon>Araneoidea</taxon>
        <taxon>Nephilidae</taxon>
        <taxon>Trichonephila</taxon>
    </lineage>
</organism>
<keyword evidence="3" id="KW-1185">Reference proteome</keyword>
<evidence type="ECO:0000256" key="1">
    <source>
        <dbReference type="SAM" id="SignalP"/>
    </source>
</evidence>
<gene>
    <name evidence="2" type="ORF">TNCV_4960161</name>
</gene>
<reference evidence="2" key="1">
    <citation type="submission" date="2020-08" db="EMBL/GenBank/DDBJ databases">
        <title>Multicomponent nature underlies the extraordinary mechanical properties of spider dragline silk.</title>
        <authorList>
            <person name="Kono N."/>
            <person name="Nakamura H."/>
            <person name="Mori M."/>
            <person name="Yoshida Y."/>
            <person name="Ohtoshi R."/>
            <person name="Malay A.D."/>
            <person name="Moran D.A.P."/>
            <person name="Tomita M."/>
            <person name="Numata K."/>
            <person name="Arakawa K."/>
        </authorList>
    </citation>
    <scope>NUCLEOTIDE SEQUENCE</scope>
</reference>
<protein>
    <recommendedName>
        <fullName evidence="4">Secreted protein</fullName>
    </recommendedName>
</protein>
<accession>A0A8X6SHX5</accession>
<evidence type="ECO:0000313" key="3">
    <source>
        <dbReference type="Proteomes" id="UP000887159"/>
    </source>
</evidence>
<dbReference type="Proteomes" id="UP000887159">
    <property type="component" value="Unassembled WGS sequence"/>
</dbReference>
<dbReference type="AlphaFoldDB" id="A0A8X6SHX5"/>
<proteinExistence type="predicted"/>
<sequence length="77" mass="8559">MTRSSAPYLETTILLVLAWLGGVASLRQGPMGWLVSATGIEHCFWLLSKLTKMTASLIEKVLLGCETIEIKILKRRN</sequence>
<feature type="signal peptide" evidence="1">
    <location>
        <begin position="1"/>
        <end position="25"/>
    </location>
</feature>
<dbReference type="EMBL" id="BMAU01021323">
    <property type="protein sequence ID" value="GFY13646.1"/>
    <property type="molecule type" value="Genomic_DNA"/>
</dbReference>